<reference evidence="15" key="2">
    <citation type="submission" date="2023-04" db="EMBL/GenBank/DDBJ databases">
        <authorList>
            <person name="Bruccoleri R.E."/>
            <person name="Oakeley E.J."/>
            <person name="Faust A.-M."/>
            <person name="Dessus-Babus S."/>
            <person name="Altorfer M."/>
            <person name="Burckhardt D."/>
            <person name="Oertli M."/>
            <person name="Naumann U."/>
            <person name="Petersen F."/>
            <person name="Wong J."/>
        </authorList>
    </citation>
    <scope>NUCLEOTIDE SEQUENCE</scope>
    <source>
        <strain evidence="15">GSM-AAB239-AS_SAM_17_03QT</strain>
        <tissue evidence="15">Leaf</tissue>
    </source>
</reference>
<proteinExistence type="inferred from homology"/>
<dbReference type="InterPro" id="IPR017972">
    <property type="entry name" value="Cyt_P450_CS"/>
</dbReference>
<evidence type="ECO:0000256" key="14">
    <source>
        <dbReference type="SAM" id="Phobius"/>
    </source>
</evidence>
<keyword evidence="4 12" id="KW-0479">Metal-binding</keyword>
<dbReference type="InterPro" id="IPR001128">
    <property type="entry name" value="Cyt_P450"/>
</dbReference>
<dbReference type="Pfam" id="PF00067">
    <property type="entry name" value="p450"/>
    <property type="match status" value="1"/>
</dbReference>
<dbReference type="SUPFAM" id="SSF48264">
    <property type="entry name" value="Cytochrome P450"/>
    <property type="match status" value="1"/>
</dbReference>
<keyword evidence="12 13" id="KW-0349">Heme</keyword>
<organism evidence="15 16">
    <name type="scientific">Iris pallida</name>
    <name type="common">Sweet iris</name>
    <dbReference type="NCBI Taxonomy" id="29817"/>
    <lineage>
        <taxon>Eukaryota</taxon>
        <taxon>Viridiplantae</taxon>
        <taxon>Streptophyta</taxon>
        <taxon>Embryophyta</taxon>
        <taxon>Tracheophyta</taxon>
        <taxon>Spermatophyta</taxon>
        <taxon>Magnoliopsida</taxon>
        <taxon>Liliopsida</taxon>
        <taxon>Asparagales</taxon>
        <taxon>Iridaceae</taxon>
        <taxon>Iridoideae</taxon>
        <taxon>Irideae</taxon>
        <taxon>Iris</taxon>
    </lineage>
</organism>
<evidence type="ECO:0000256" key="5">
    <source>
        <dbReference type="ARBA" id="ARBA00022989"/>
    </source>
</evidence>
<evidence type="ECO:0000256" key="4">
    <source>
        <dbReference type="ARBA" id="ARBA00022723"/>
    </source>
</evidence>
<comment type="subcellular location">
    <subcellularLocation>
        <location evidence="1">Membrane</location>
        <topology evidence="1">Single-pass membrane protein</topology>
    </subcellularLocation>
</comment>
<keyword evidence="5 14" id="KW-1133">Transmembrane helix</keyword>
<dbReference type="GO" id="GO:0020037">
    <property type="term" value="F:heme binding"/>
    <property type="evidence" value="ECO:0007669"/>
    <property type="project" value="InterPro"/>
</dbReference>
<evidence type="ECO:0000256" key="9">
    <source>
        <dbReference type="ARBA" id="ARBA00039071"/>
    </source>
</evidence>
<dbReference type="PROSITE" id="PS00086">
    <property type="entry name" value="CYTOCHROME_P450"/>
    <property type="match status" value="1"/>
</dbReference>
<dbReference type="Gene3D" id="1.10.630.10">
    <property type="entry name" value="Cytochrome P450"/>
    <property type="match status" value="1"/>
</dbReference>
<reference evidence="15" key="1">
    <citation type="journal article" date="2023" name="GigaByte">
        <title>Genome assembly of the bearded iris, Iris pallida Lam.</title>
        <authorList>
            <person name="Bruccoleri R.E."/>
            <person name="Oakeley E.J."/>
            <person name="Faust A.M.E."/>
            <person name="Altorfer M."/>
            <person name="Dessus-Babus S."/>
            <person name="Burckhardt D."/>
            <person name="Oertli M."/>
            <person name="Naumann U."/>
            <person name="Petersen F."/>
            <person name="Wong J."/>
        </authorList>
    </citation>
    <scope>NUCLEOTIDE SEQUENCE</scope>
    <source>
        <strain evidence="15">GSM-AAB239-AS_SAM_17_03QT</strain>
    </source>
</reference>
<keyword evidence="8 14" id="KW-0472">Membrane</keyword>
<feature type="binding site" description="axial binding residue" evidence="12">
    <location>
        <position position="452"/>
    </location>
    <ligand>
        <name>heme</name>
        <dbReference type="ChEBI" id="CHEBI:30413"/>
    </ligand>
    <ligandPart>
        <name>Fe</name>
        <dbReference type="ChEBI" id="CHEBI:18248"/>
    </ligandPart>
</feature>
<dbReference type="GO" id="GO:0005506">
    <property type="term" value="F:iron ion binding"/>
    <property type="evidence" value="ECO:0007669"/>
    <property type="project" value="InterPro"/>
</dbReference>
<dbReference type="InterPro" id="IPR036396">
    <property type="entry name" value="Cyt_P450_sf"/>
</dbReference>
<dbReference type="GO" id="GO:0016705">
    <property type="term" value="F:oxidoreductase activity, acting on paired donors, with incorporation or reduction of molecular oxygen"/>
    <property type="evidence" value="ECO:0007669"/>
    <property type="project" value="InterPro"/>
</dbReference>
<dbReference type="PANTHER" id="PTHR24296">
    <property type="entry name" value="CYTOCHROME P450"/>
    <property type="match status" value="1"/>
</dbReference>
<dbReference type="CDD" id="cd11064">
    <property type="entry name" value="CYP86A"/>
    <property type="match status" value="1"/>
</dbReference>
<feature type="transmembrane region" description="Helical" evidence="14">
    <location>
        <begin position="12"/>
        <end position="31"/>
    </location>
</feature>
<name>A0AAX6FVC3_IRIPA</name>
<evidence type="ECO:0000256" key="7">
    <source>
        <dbReference type="ARBA" id="ARBA00023004"/>
    </source>
</evidence>
<evidence type="ECO:0000256" key="2">
    <source>
        <dbReference type="ARBA" id="ARBA00010617"/>
    </source>
</evidence>
<dbReference type="EMBL" id="JANAVB010025598">
    <property type="protein sequence ID" value="KAJ6820409.1"/>
    <property type="molecule type" value="Genomic_DNA"/>
</dbReference>
<sequence>MEDFNNLLCSSFFLLLLSFPVVVVFFFFYIIKKKKIRCSSSSNNKQGSVVNFYEIVKNGHRFLDWSTERLQASATHTVTLPGIVLTTSPSNVEHVIKTNFRNYPKGPRSIATLEDLLGRGIFNSDGDHWRTQRKLASPGFNTKTIRTFLLDAVRSEVADRLLPFLSAAGAESAVVDLQDVLERFAFDNVCKVAFDVDPGRLSSRGGSGEGDAFACSYEAATAIVMGRFKTPRLLWSLRRLLGLGRERALKRELAVLKDFAAKVVNEKRRDHAIGTGGGRDLLSMVMAEGDFSDEFLRDLVLNYVLAGRDTTSSAMSWFFWLVSSRPEVERRIVGETESVRARHGSSAGSMFTLEELREMSYLHAALSEAMRLYPPVALETRYCAEGDVLPDGTEVGKGVIVMHSPYAMGRMESLWGEDCGEFRPERWLDPDGVFQPRSPYEYPVFHGGPRMCLGKDMAYIQMKAVVASVMERFVVDVVVEEEEREREPEPELVVVLRMKKGLPVRIIAR</sequence>
<dbReference type="GO" id="GO:0016020">
    <property type="term" value="C:membrane"/>
    <property type="evidence" value="ECO:0007669"/>
    <property type="project" value="UniProtKB-SubCell"/>
</dbReference>
<evidence type="ECO:0000313" key="15">
    <source>
        <dbReference type="EMBL" id="KAJ6820409.1"/>
    </source>
</evidence>
<accession>A0AAX6FVC3</accession>
<evidence type="ECO:0000313" key="16">
    <source>
        <dbReference type="Proteomes" id="UP001140949"/>
    </source>
</evidence>
<evidence type="ECO:0000256" key="6">
    <source>
        <dbReference type="ARBA" id="ARBA00023002"/>
    </source>
</evidence>
<keyword evidence="7 12" id="KW-0408">Iron</keyword>
<dbReference type="AlphaFoldDB" id="A0AAX6FVC3"/>
<gene>
    <name evidence="15" type="ORF">M6B38_396870</name>
</gene>
<dbReference type="InterPro" id="IPR002401">
    <property type="entry name" value="Cyt_P450_E_grp-I"/>
</dbReference>
<comment type="cofactor">
    <cofactor evidence="12">
        <name>heme</name>
        <dbReference type="ChEBI" id="CHEBI:30413"/>
    </cofactor>
</comment>
<comment type="caution">
    <text evidence="15">The sequence shown here is derived from an EMBL/GenBank/DDBJ whole genome shotgun (WGS) entry which is preliminary data.</text>
</comment>
<dbReference type="GO" id="GO:0004497">
    <property type="term" value="F:monooxygenase activity"/>
    <property type="evidence" value="ECO:0007669"/>
    <property type="project" value="UniProtKB-KW"/>
</dbReference>
<evidence type="ECO:0000256" key="8">
    <source>
        <dbReference type="ARBA" id="ARBA00023136"/>
    </source>
</evidence>
<dbReference type="PRINTS" id="PR00385">
    <property type="entry name" value="P450"/>
</dbReference>
<dbReference type="Proteomes" id="UP001140949">
    <property type="component" value="Unassembled WGS sequence"/>
</dbReference>
<dbReference type="EC" id="1.14.19.50" evidence="9"/>
<dbReference type="PRINTS" id="PR00463">
    <property type="entry name" value="EP450I"/>
</dbReference>
<evidence type="ECO:0000256" key="10">
    <source>
        <dbReference type="ARBA" id="ARBA00048529"/>
    </source>
</evidence>
<evidence type="ECO:0000256" key="1">
    <source>
        <dbReference type="ARBA" id="ARBA00004167"/>
    </source>
</evidence>
<evidence type="ECO:0000256" key="11">
    <source>
        <dbReference type="ARBA" id="ARBA00049170"/>
    </source>
</evidence>
<evidence type="ECO:0000256" key="12">
    <source>
        <dbReference type="PIRSR" id="PIRSR602401-1"/>
    </source>
</evidence>
<keyword evidence="6 13" id="KW-0560">Oxidoreductase</keyword>
<keyword evidence="13" id="KW-0503">Monooxygenase</keyword>
<comment type="catalytic activity">
    <reaction evidence="10">
        <text>4'-O-methylnorbelladine + reduced [NADPH--hemoprotein reductase] + O2 = (10bS,4aR)-noroxomaritidine + oxidized [NADPH--hemoprotein reductase] + 2 H2O + H(+)</text>
        <dbReference type="Rhea" id="RHEA:51264"/>
        <dbReference type="Rhea" id="RHEA-COMP:11964"/>
        <dbReference type="Rhea" id="RHEA-COMP:11965"/>
        <dbReference type="ChEBI" id="CHEBI:15377"/>
        <dbReference type="ChEBI" id="CHEBI:15378"/>
        <dbReference type="ChEBI" id="CHEBI:15379"/>
        <dbReference type="ChEBI" id="CHEBI:57618"/>
        <dbReference type="ChEBI" id="CHEBI:58210"/>
        <dbReference type="ChEBI" id="CHEBI:133993"/>
        <dbReference type="ChEBI" id="CHEBI:133996"/>
        <dbReference type="EC" id="1.14.19.50"/>
    </reaction>
</comment>
<keyword evidence="3 14" id="KW-0812">Transmembrane</keyword>
<dbReference type="GO" id="GO:0006629">
    <property type="term" value="P:lipid metabolic process"/>
    <property type="evidence" value="ECO:0007669"/>
    <property type="project" value="UniProtKB-ARBA"/>
</dbReference>
<comment type="catalytic activity">
    <reaction evidence="11">
        <text>4'-O-methylnorbelladine + reduced [NADPH--hemoprotein reductase] + O2 = (10bR,4aS)-noroxomaritidine + oxidized [NADPH--hemoprotein reductase] + 2 H2O + H(+)</text>
        <dbReference type="Rhea" id="RHEA:51260"/>
        <dbReference type="Rhea" id="RHEA-COMP:11964"/>
        <dbReference type="Rhea" id="RHEA-COMP:11965"/>
        <dbReference type="ChEBI" id="CHEBI:15377"/>
        <dbReference type="ChEBI" id="CHEBI:15378"/>
        <dbReference type="ChEBI" id="CHEBI:15379"/>
        <dbReference type="ChEBI" id="CHEBI:57618"/>
        <dbReference type="ChEBI" id="CHEBI:58210"/>
        <dbReference type="ChEBI" id="CHEBI:133993"/>
        <dbReference type="ChEBI" id="CHEBI:133995"/>
        <dbReference type="EC" id="1.14.19.50"/>
    </reaction>
</comment>
<evidence type="ECO:0000256" key="3">
    <source>
        <dbReference type="ARBA" id="ARBA00022692"/>
    </source>
</evidence>
<protein>
    <recommendedName>
        <fullName evidence="9">noroxomaritidine synthase</fullName>
        <ecNumber evidence="9">1.14.19.50</ecNumber>
    </recommendedName>
</protein>
<evidence type="ECO:0000256" key="13">
    <source>
        <dbReference type="RuleBase" id="RU000461"/>
    </source>
</evidence>
<keyword evidence="16" id="KW-1185">Reference proteome</keyword>
<comment type="similarity">
    <text evidence="2 13">Belongs to the cytochrome P450 family.</text>
</comment>